<sequence length="212" mass="24792">MNIFRLTGDLAHLTAIIVLLLKIWKTRSCSGISGKSQILFALVYLTRYLDLFTNFVSVYNTLMKIIFLLSSGATVFLIYSKFKVTYDRNHDTFRMEFLIVPAVILSLLIRHEFTVMEVLWTFSIYLEAVAILPQLFLVSKTGEAETITSHYLFALGSYRALYLLNWIWRYYFESFIDWIVIIAGIVQTVLYCDFFYLYVTRVLHGRKLRLPA</sequence>
<evidence type="ECO:0000256" key="5">
    <source>
        <dbReference type="ARBA" id="ARBA00022824"/>
    </source>
</evidence>
<dbReference type="PANTHER" id="PTHR10585">
    <property type="entry name" value="ER LUMEN PROTEIN RETAINING RECEPTOR"/>
    <property type="match status" value="1"/>
</dbReference>
<evidence type="ECO:0000256" key="2">
    <source>
        <dbReference type="ARBA" id="ARBA00010120"/>
    </source>
</evidence>
<dbReference type="PRINTS" id="PR00660">
    <property type="entry name" value="ERLUMENR"/>
</dbReference>
<evidence type="ECO:0000256" key="10">
    <source>
        <dbReference type="ARBA" id="ARBA00023170"/>
    </source>
</evidence>
<keyword evidence="6" id="KW-0931">ER-Golgi transport</keyword>
<name>A0A9Q0M173_BLOTA</name>
<evidence type="ECO:0000256" key="7">
    <source>
        <dbReference type="ARBA" id="ARBA00022927"/>
    </source>
</evidence>
<evidence type="ECO:0000256" key="11">
    <source>
        <dbReference type="RuleBase" id="RU000634"/>
    </source>
</evidence>
<dbReference type="InterPro" id="IPR000133">
    <property type="entry name" value="ER_ret_rcpt"/>
</dbReference>
<evidence type="ECO:0000256" key="4">
    <source>
        <dbReference type="ARBA" id="ARBA00022692"/>
    </source>
</evidence>
<feature type="transmembrane region" description="Helical" evidence="11">
    <location>
        <begin position="62"/>
        <end position="80"/>
    </location>
</feature>
<dbReference type="Proteomes" id="UP001142055">
    <property type="component" value="Chromosome 3"/>
</dbReference>
<dbReference type="GO" id="GO:0005789">
    <property type="term" value="C:endoplasmic reticulum membrane"/>
    <property type="evidence" value="ECO:0007669"/>
    <property type="project" value="UniProtKB-SubCell"/>
</dbReference>
<comment type="caution">
    <text evidence="11">Lacks conserved residue(s) required for the propagation of feature annotation.</text>
</comment>
<evidence type="ECO:0000313" key="12">
    <source>
        <dbReference type="EMBL" id="KAJ6216982.1"/>
    </source>
</evidence>
<evidence type="ECO:0000256" key="6">
    <source>
        <dbReference type="ARBA" id="ARBA00022892"/>
    </source>
</evidence>
<evidence type="ECO:0000256" key="1">
    <source>
        <dbReference type="ARBA" id="ARBA00004477"/>
    </source>
</evidence>
<organism evidence="12 13">
    <name type="scientific">Blomia tropicalis</name>
    <name type="common">Mite</name>
    <dbReference type="NCBI Taxonomy" id="40697"/>
    <lineage>
        <taxon>Eukaryota</taxon>
        <taxon>Metazoa</taxon>
        <taxon>Ecdysozoa</taxon>
        <taxon>Arthropoda</taxon>
        <taxon>Chelicerata</taxon>
        <taxon>Arachnida</taxon>
        <taxon>Acari</taxon>
        <taxon>Acariformes</taxon>
        <taxon>Sarcoptiformes</taxon>
        <taxon>Astigmata</taxon>
        <taxon>Glycyphagoidea</taxon>
        <taxon>Echimyopodidae</taxon>
        <taxon>Blomia</taxon>
    </lineage>
</organism>
<evidence type="ECO:0000256" key="3">
    <source>
        <dbReference type="ARBA" id="ARBA00022448"/>
    </source>
</evidence>
<comment type="subcellular location">
    <subcellularLocation>
        <location evidence="1 11">Endoplasmic reticulum membrane</location>
        <topology evidence="1 11">Multi-pass membrane protein</topology>
    </subcellularLocation>
</comment>
<dbReference type="GO" id="GO:0016192">
    <property type="term" value="P:vesicle-mediated transport"/>
    <property type="evidence" value="ECO:0007669"/>
    <property type="project" value="UniProtKB-KW"/>
</dbReference>
<comment type="caution">
    <text evidence="12">The sequence shown here is derived from an EMBL/GenBank/DDBJ whole genome shotgun (WGS) entry which is preliminary data.</text>
</comment>
<proteinExistence type="inferred from homology"/>
<keyword evidence="8 11" id="KW-1133">Transmembrane helix</keyword>
<keyword evidence="5 11" id="KW-0256">Endoplasmic reticulum</keyword>
<keyword evidence="7 11" id="KW-0653">Protein transport</keyword>
<dbReference type="GO" id="GO:0006621">
    <property type="term" value="P:protein retention in ER lumen"/>
    <property type="evidence" value="ECO:0007669"/>
    <property type="project" value="InterPro"/>
</dbReference>
<dbReference type="EMBL" id="JAPWDV010000003">
    <property type="protein sequence ID" value="KAJ6216982.1"/>
    <property type="molecule type" value="Genomic_DNA"/>
</dbReference>
<keyword evidence="13" id="KW-1185">Reference proteome</keyword>
<dbReference type="GO" id="GO:0015031">
    <property type="term" value="P:protein transport"/>
    <property type="evidence" value="ECO:0007669"/>
    <property type="project" value="UniProtKB-KW"/>
</dbReference>
<evidence type="ECO:0000256" key="8">
    <source>
        <dbReference type="ARBA" id="ARBA00022989"/>
    </source>
</evidence>
<dbReference type="PROSITE" id="PS00952">
    <property type="entry name" value="ER_LUMEN_RECEPTOR_2"/>
    <property type="match status" value="1"/>
</dbReference>
<evidence type="ECO:0000256" key="9">
    <source>
        <dbReference type="ARBA" id="ARBA00023136"/>
    </source>
</evidence>
<dbReference type="Pfam" id="PF00810">
    <property type="entry name" value="ER_lumen_recept"/>
    <property type="match status" value="1"/>
</dbReference>
<comment type="similarity">
    <text evidence="2 11">Belongs to the ERD2 family.</text>
</comment>
<dbReference type="GO" id="GO:0046923">
    <property type="term" value="F:ER retention sequence binding"/>
    <property type="evidence" value="ECO:0007669"/>
    <property type="project" value="InterPro"/>
</dbReference>
<reference evidence="12" key="1">
    <citation type="submission" date="2022-12" db="EMBL/GenBank/DDBJ databases">
        <title>Genome assemblies of Blomia tropicalis.</title>
        <authorList>
            <person name="Cui Y."/>
        </authorList>
    </citation>
    <scope>NUCLEOTIDE SEQUENCE</scope>
    <source>
        <tissue evidence="12">Adult mites</tissue>
    </source>
</reference>
<keyword evidence="3 11" id="KW-0813">Transport</keyword>
<evidence type="ECO:0000313" key="13">
    <source>
        <dbReference type="Proteomes" id="UP001142055"/>
    </source>
</evidence>
<feature type="transmembrane region" description="Helical" evidence="11">
    <location>
        <begin position="151"/>
        <end position="172"/>
    </location>
</feature>
<dbReference type="OMA" id="WKSRSCE"/>
<feature type="transmembrane region" description="Helical" evidence="11">
    <location>
        <begin position="119"/>
        <end position="139"/>
    </location>
</feature>
<keyword evidence="4 11" id="KW-0812">Transmembrane</keyword>
<feature type="transmembrane region" description="Helical" evidence="11">
    <location>
        <begin position="92"/>
        <end position="113"/>
    </location>
</feature>
<accession>A0A9Q0M173</accession>
<dbReference type="PROSITE" id="PS00951">
    <property type="entry name" value="ER_LUMEN_RECEPTOR_1"/>
    <property type="match status" value="1"/>
</dbReference>
<dbReference type="AlphaFoldDB" id="A0A9Q0M173"/>
<protein>
    <recommendedName>
        <fullName evidence="11">ER lumen protein-retaining receptor</fullName>
    </recommendedName>
</protein>
<keyword evidence="9 11" id="KW-0472">Membrane</keyword>
<keyword evidence="10 11" id="KW-0675">Receptor</keyword>
<gene>
    <name evidence="12" type="ORF">RDWZM_008139</name>
</gene>
<feature type="transmembrane region" description="Helical" evidence="11">
    <location>
        <begin position="178"/>
        <end position="199"/>
    </location>
</feature>